<evidence type="ECO:0000313" key="5">
    <source>
        <dbReference type="EMBL" id="OAO14158.1"/>
    </source>
</evidence>
<dbReference type="EMBL" id="LXWW01000284">
    <property type="protein sequence ID" value="OAO14158.1"/>
    <property type="molecule type" value="Genomic_DNA"/>
</dbReference>
<dbReference type="InterPro" id="IPR024661">
    <property type="entry name" value="RNA_pol_III_Rpc31"/>
</dbReference>
<dbReference type="GO" id="GO:0006383">
    <property type="term" value="P:transcription by RNA polymerase III"/>
    <property type="evidence" value="ECO:0007669"/>
    <property type="project" value="InterPro"/>
</dbReference>
<evidence type="ECO:0000256" key="4">
    <source>
        <dbReference type="SAM" id="MobiDB-lite"/>
    </source>
</evidence>
<protein>
    <recommendedName>
        <fullName evidence="7">DNA-directed RNA polymerase III subunit</fullName>
    </recommendedName>
</protein>
<accession>A0A196SAV9</accession>
<evidence type="ECO:0000256" key="3">
    <source>
        <dbReference type="ARBA" id="ARBA00023242"/>
    </source>
</evidence>
<dbReference type="GO" id="GO:0005666">
    <property type="term" value="C:RNA polymerase III complex"/>
    <property type="evidence" value="ECO:0007669"/>
    <property type="project" value="TreeGrafter"/>
</dbReference>
<feature type="region of interest" description="Disordered" evidence="4">
    <location>
        <begin position="100"/>
        <end position="166"/>
    </location>
</feature>
<comment type="similarity">
    <text evidence="2">Belongs to the eukaryotic RPC7 RNA polymerase subunit family.</text>
</comment>
<feature type="compositionally biased region" description="Acidic residues" evidence="4">
    <location>
        <begin position="128"/>
        <end position="142"/>
    </location>
</feature>
<name>A0A196SAV9_BLAHN</name>
<gene>
    <name evidence="5" type="ORF">AV274_4144</name>
</gene>
<dbReference type="Proteomes" id="UP000078348">
    <property type="component" value="Unassembled WGS sequence"/>
</dbReference>
<dbReference type="PANTHER" id="PTHR15367:SF2">
    <property type="entry name" value="DNA-DIRECTED RNA POLYMERASE III SUBUNIT"/>
    <property type="match status" value="1"/>
</dbReference>
<comment type="subcellular location">
    <subcellularLocation>
        <location evidence="1">Nucleus</location>
    </subcellularLocation>
</comment>
<keyword evidence="3" id="KW-0539">Nucleus</keyword>
<evidence type="ECO:0000313" key="6">
    <source>
        <dbReference type="Proteomes" id="UP000078348"/>
    </source>
</evidence>
<proteinExistence type="inferred from homology"/>
<organism evidence="5 6">
    <name type="scientific">Blastocystis sp. subtype 1 (strain ATCC 50177 / NandII)</name>
    <dbReference type="NCBI Taxonomy" id="478820"/>
    <lineage>
        <taxon>Eukaryota</taxon>
        <taxon>Sar</taxon>
        <taxon>Stramenopiles</taxon>
        <taxon>Bigyra</taxon>
        <taxon>Opalozoa</taxon>
        <taxon>Opalinata</taxon>
        <taxon>Blastocystidae</taxon>
        <taxon>Blastocystis</taxon>
    </lineage>
</organism>
<feature type="compositionally biased region" description="Acidic residues" evidence="4">
    <location>
        <begin position="157"/>
        <end position="166"/>
    </location>
</feature>
<dbReference type="PANTHER" id="PTHR15367">
    <property type="entry name" value="DNA-DIRECTED RNA POLYMERASE III"/>
    <property type="match status" value="1"/>
</dbReference>
<comment type="caution">
    <text evidence="5">The sequence shown here is derived from an EMBL/GenBank/DDBJ whole genome shotgun (WGS) entry which is preliminary data.</text>
</comment>
<sequence length="166" mass="19475">MDSLYPERTITPFSTLSNREQSIVDNHRTIVGAIQKSPYYVELEERNMHFERYTDKYTKEKDNTKLASFYSYDVLSRYIPTELLGEKALKTTHAMRLNISRVSRLTASDEKKEDKEEEDQQGNKENDDLTDDIAYEDEENEYEMNYNNSEDSFGMDNGDDDEGPTY</sequence>
<evidence type="ECO:0008006" key="7">
    <source>
        <dbReference type="Google" id="ProtNLM"/>
    </source>
</evidence>
<dbReference type="Pfam" id="PF11705">
    <property type="entry name" value="RNA_pol_3_Rpc31"/>
    <property type="match status" value="1"/>
</dbReference>
<evidence type="ECO:0000256" key="2">
    <source>
        <dbReference type="ARBA" id="ARBA00008352"/>
    </source>
</evidence>
<feature type="compositionally biased region" description="Low complexity" evidence="4">
    <location>
        <begin position="143"/>
        <end position="152"/>
    </location>
</feature>
<keyword evidence="6" id="KW-1185">Reference proteome</keyword>
<reference evidence="5 6" key="1">
    <citation type="submission" date="2016-05" db="EMBL/GenBank/DDBJ databases">
        <title>Nuclear genome of Blastocystis sp. subtype 1 NandII.</title>
        <authorList>
            <person name="Gentekaki E."/>
            <person name="Curtis B."/>
            <person name="Stairs C."/>
            <person name="Eme L."/>
            <person name="Herman E."/>
            <person name="Klimes V."/>
            <person name="Arias M.C."/>
            <person name="Elias M."/>
            <person name="Hilliou F."/>
            <person name="Klute M."/>
            <person name="Malik S.-B."/>
            <person name="Pightling A."/>
            <person name="Rachubinski R."/>
            <person name="Salas D."/>
            <person name="Schlacht A."/>
            <person name="Suga H."/>
            <person name="Archibald J."/>
            <person name="Ball S.G."/>
            <person name="Clark G."/>
            <person name="Dacks J."/>
            <person name="Van Der Giezen M."/>
            <person name="Tsaousis A."/>
            <person name="Roger A."/>
        </authorList>
    </citation>
    <scope>NUCLEOTIDE SEQUENCE [LARGE SCALE GENOMIC DNA]</scope>
    <source>
        <strain evidence="6">ATCC 50177 / NandII</strain>
    </source>
</reference>
<evidence type="ECO:0000256" key="1">
    <source>
        <dbReference type="ARBA" id="ARBA00004123"/>
    </source>
</evidence>
<dbReference type="AlphaFoldDB" id="A0A196SAV9"/>